<dbReference type="Pfam" id="PF13439">
    <property type="entry name" value="Glyco_transf_4"/>
    <property type="match status" value="1"/>
</dbReference>
<evidence type="ECO:0000259" key="2">
    <source>
        <dbReference type="Pfam" id="PF13439"/>
    </source>
</evidence>
<evidence type="ECO:0000259" key="1">
    <source>
        <dbReference type="Pfam" id="PF00534"/>
    </source>
</evidence>
<feature type="domain" description="Glycosyl transferase family 1" evidence="1">
    <location>
        <begin position="203"/>
        <end position="365"/>
    </location>
</feature>
<gene>
    <name evidence="3" type="ORF">F1003_11820</name>
</gene>
<comment type="caution">
    <text evidence="3">The sequence shown here is derived from an EMBL/GenBank/DDBJ whole genome shotgun (WGS) entry which is preliminary data.</text>
</comment>
<dbReference type="SUPFAM" id="SSF53756">
    <property type="entry name" value="UDP-Glycosyltransferase/glycogen phosphorylase"/>
    <property type="match status" value="1"/>
</dbReference>
<dbReference type="Gene3D" id="3.40.50.2000">
    <property type="entry name" value="Glycogen Phosphorylase B"/>
    <property type="match status" value="2"/>
</dbReference>
<dbReference type="CDD" id="cd03801">
    <property type="entry name" value="GT4_PimA-like"/>
    <property type="match status" value="1"/>
</dbReference>
<dbReference type="GO" id="GO:0016757">
    <property type="term" value="F:glycosyltransferase activity"/>
    <property type="evidence" value="ECO:0007669"/>
    <property type="project" value="InterPro"/>
</dbReference>
<keyword evidence="3" id="KW-0808">Transferase</keyword>
<organism evidence="3 4">
    <name type="scientific">Winogradskyella ouciana</name>
    <dbReference type="NCBI Taxonomy" id="2608631"/>
    <lineage>
        <taxon>Bacteria</taxon>
        <taxon>Pseudomonadati</taxon>
        <taxon>Bacteroidota</taxon>
        <taxon>Flavobacteriia</taxon>
        <taxon>Flavobacteriales</taxon>
        <taxon>Flavobacteriaceae</taxon>
        <taxon>Winogradskyella</taxon>
    </lineage>
</organism>
<dbReference type="AlphaFoldDB" id="A0A7K1GEU9"/>
<dbReference type="PANTHER" id="PTHR45947:SF3">
    <property type="entry name" value="SULFOQUINOVOSYL TRANSFERASE SQD2"/>
    <property type="match status" value="1"/>
</dbReference>
<dbReference type="InterPro" id="IPR001296">
    <property type="entry name" value="Glyco_trans_1"/>
</dbReference>
<dbReference type="Pfam" id="PF00534">
    <property type="entry name" value="Glycos_transf_1"/>
    <property type="match status" value="1"/>
</dbReference>
<evidence type="ECO:0000313" key="3">
    <source>
        <dbReference type="EMBL" id="MTE27621.1"/>
    </source>
</evidence>
<sequence>MRILFFTNEYSHPRLPNSGGVGSFLKIMSESLTDKGHEVFVYGFSKKPLEFSDNGIHFKFFKKYSKQFRFKEFKRSISTKLGLGKADIKFLEGERKYYAKKLKSYSQKHQIDIIESFVFNGFTAYFDNSTPLVLRFHGSRGFWHRYLDKAPEKAKIEIEKKALNATPFVIANSNFSKDFIEDYYNVDVDTVIHNGIDTKLFAPDNTIKELPKSIFYVGTMSEAKGVKDLANIFNSIIEAQPEASLHLIGRGESYWNYINTEVLSEKAQDKTQYYNHYQLSEIPKKLMEASVIVVPSKGETFGFTIVEAMALEKVTVVSNIPVAKEIISDGVDGFIAKDSEDFIKIILKILDDSNDYDALKKRAREKVLHNFTLEKMITDSINYYKKIIENNSQSLD</sequence>
<dbReference type="PANTHER" id="PTHR45947">
    <property type="entry name" value="SULFOQUINOVOSYL TRANSFERASE SQD2"/>
    <property type="match status" value="1"/>
</dbReference>
<proteinExistence type="predicted"/>
<dbReference type="RefSeq" id="WP_155089645.1">
    <property type="nucleotide sequence ID" value="NZ_WJYA01000007.1"/>
</dbReference>
<reference evidence="3 4" key="1">
    <citation type="submission" date="2019-11" db="EMBL/GenBank/DDBJ databases">
        <title>Winogradskyella ouciana sp. nov., isolated from the hadal seawater of the Mariana Trench.</title>
        <authorList>
            <person name="Liu R."/>
        </authorList>
    </citation>
    <scope>NUCLEOTIDE SEQUENCE [LARGE SCALE GENOMIC DNA]</scope>
    <source>
        <strain evidence="3 4">ZXX205</strain>
    </source>
</reference>
<keyword evidence="4" id="KW-1185">Reference proteome</keyword>
<accession>A0A7K1GEU9</accession>
<dbReference type="InterPro" id="IPR028098">
    <property type="entry name" value="Glyco_trans_4-like_N"/>
</dbReference>
<dbReference type="Proteomes" id="UP000447545">
    <property type="component" value="Unassembled WGS sequence"/>
</dbReference>
<dbReference type="InterPro" id="IPR050194">
    <property type="entry name" value="Glycosyltransferase_grp1"/>
</dbReference>
<feature type="domain" description="Glycosyltransferase subfamily 4-like N-terminal" evidence="2">
    <location>
        <begin position="19"/>
        <end position="199"/>
    </location>
</feature>
<name>A0A7K1GEU9_9FLAO</name>
<protein>
    <submittedName>
        <fullName evidence="3">Glycosyltransferase</fullName>
    </submittedName>
</protein>
<evidence type="ECO:0000313" key="4">
    <source>
        <dbReference type="Proteomes" id="UP000447545"/>
    </source>
</evidence>
<dbReference type="EMBL" id="WJYA01000007">
    <property type="protein sequence ID" value="MTE27621.1"/>
    <property type="molecule type" value="Genomic_DNA"/>
</dbReference>